<keyword evidence="7" id="KW-0411">Iron-sulfur</keyword>
<dbReference type="SMART" id="SM00790">
    <property type="entry name" value="AFOR_N"/>
    <property type="match status" value="1"/>
</dbReference>
<proteinExistence type="inferred from homology"/>
<dbReference type="InterPro" id="IPR013985">
    <property type="entry name" value="Ald_Fedxn_OxRdtase_dom3"/>
</dbReference>
<feature type="domain" description="Aldehyde ferredoxin oxidoreductase N-terminal" evidence="10">
    <location>
        <begin position="46"/>
        <end position="251"/>
    </location>
</feature>
<evidence type="ECO:0000256" key="6">
    <source>
        <dbReference type="ARBA" id="ARBA00023004"/>
    </source>
</evidence>
<dbReference type="AlphaFoldDB" id="Q8TQ38"/>
<dbReference type="InParanoid" id="Q8TQ38"/>
<evidence type="ECO:0000313" key="11">
    <source>
        <dbReference type="EMBL" id="AAM05121.1"/>
    </source>
</evidence>
<dbReference type="KEGG" id="mac:MA_1714"/>
<dbReference type="STRING" id="188937.MA_1714"/>
<reference evidence="11 12" key="1">
    <citation type="journal article" date="2002" name="Genome Res.">
        <title>The genome of Methanosarcina acetivorans reveals extensive metabolic and physiological diversity.</title>
        <authorList>
            <person name="Galagan J.E."/>
            <person name="Nusbaum C."/>
            <person name="Roy A."/>
            <person name="Endrizzi M.G."/>
            <person name="Macdonald P."/>
            <person name="FitzHugh W."/>
            <person name="Calvo S."/>
            <person name="Engels R."/>
            <person name="Smirnov S."/>
            <person name="Atnoor D."/>
            <person name="Brown A."/>
            <person name="Allen N."/>
            <person name="Naylor J."/>
            <person name="Stange-Thomann N."/>
            <person name="DeArellano K."/>
            <person name="Johnson R."/>
            <person name="Linton L."/>
            <person name="McEwan P."/>
            <person name="McKernan K."/>
            <person name="Talamas J."/>
            <person name="Tirrell A."/>
            <person name="Ye W."/>
            <person name="Zimmer A."/>
            <person name="Barber R.D."/>
            <person name="Cann I."/>
            <person name="Graham D.E."/>
            <person name="Grahame D.A."/>
            <person name="Guss A."/>
            <person name="Hedderich R."/>
            <person name="Ingram-Smith C."/>
            <person name="Kuettner C.H."/>
            <person name="Krzycki J.A."/>
            <person name="Leigh J.A."/>
            <person name="Li W."/>
            <person name="Liu J."/>
            <person name="Mukhopadhyay B."/>
            <person name="Reeve J.N."/>
            <person name="Smith K."/>
            <person name="Springer T.A."/>
            <person name="Umayam L.A."/>
            <person name="White O."/>
            <person name="White R.H."/>
            <person name="de Macario E.C."/>
            <person name="Ferry J.G."/>
            <person name="Jarrell K.F."/>
            <person name="Jing H."/>
            <person name="Macario A.J.L."/>
            <person name="Paulsen I."/>
            <person name="Pritchett M."/>
            <person name="Sowers K.R."/>
            <person name="Swanson R.V."/>
            <person name="Zinder S.H."/>
            <person name="Lander E."/>
            <person name="Metcalf W.W."/>
            <person name="Birren B."/>
        </authorList>
    </citation>
    <scope>NUCLEOTIDE SEQUENCE [LARGE SCALE GENOMIC DNA]</scope>
    <source>
        <strain evidence="12">ATCC 35395 / DSM 2834 / JCM 12185 / C2A</strain>
    </source>
</reference>
<dbReference type="Gene3D" id="1.10.569.10">
    <property type="entry name" value="Aldehyde Ferredoxin Oxidoreductase Protein, subunit A, domain 2"/>
    <property type="match status" value="1"/>
</dbReference>
<comment type="cofactor">
    <cofactor evidence="1">
        <name>[4Fe-4S] cluster</name>
        <dbReference type="ChEBI" id="CHEBI:49883"/>
    </cofactor>
</comment>
<dbReference type="Gene3D" id="1.10.599.10">
    <property type="entry name" value="Aldehyde Ferredoxin Oxidoreductase Protein, subunit A, domain 3"/>
    <property type="match status" value="1"/>
</dbReference>
<name>Q8TQ38_METAC</name>
<evidence type="ECO:0000259" key="10">
    <source>
        <dbReference type="SMART" id="SM00790"/>
    </source>
</evidence>
<feature type="region of interest" description="Disordered" evidence="9">
    <location>
        <begin position="1"/>
        <end position="21"/>
    </location>
</feature>
<keyword evidence="4" id="KW-0479">Metal-binding</keyword>
<dbReference type="GO" id="GO:0009055">
    <property type="term" value="F:electron transfer activity"/>
    <property type="evidence" value="ECO:0007669"/>
    <property type="project" value="InterPro"/>
</dbReference>
<evidence type="ECO:0000256" key="4">
    <source>
        <dbReference type="ARBA" id="ARBA00022723"/>
    </source>
</evidence>
<dbReference type="Gene3D" id="3.60.9.10">
    <property type="entry name" value="Aldehyde ferredoxin oxidoreductase, N-terminal domain"/>
    <property type="match status" value="1"/>
</dbReference>
<dbReference type="InterPro" id="IPR013983">
    <property type="entry name" value="Ald_Fedxn_OxRdtase_N"/>
</dbReference>
<dbReference type="SUPFAM" id="SSF56228">
    <property type="entry name" value="Aldehyde ferredoxin oxidoreductase, N-terminal domain"/>
    <property type="match status" value="1"/>
</dbReference>
<evidence type="ECO:0000256" key="9">
    <source>
        <dbReference type="SAM" id="MobiDB-lite"/>
    </source>
</evidence>
<keyword evidence="12" id="KW-1185">Reference proteome</keyword>
<evidence type="ECO:0000313" key="12">
    <source>
        <dbReference type="Proteomes" id="UP000002487"/>
    </source>
</evidence>
<dbReference type="InterPro" id="IPR051919">
    <property type="entry name" value="W-dependent_AOR"/>
</dbReference>
<evidence type="ECO:0000256" key="3">
    <source>
        <dbReference type="ARBA" id="ARBA00022485"/>
    </source>
</evidence>
<dbReference type="EMBL" id="AE010299">
    <property type="protein sequence ID" value="AAM05121.1"/>
    <property type="molecule type" value="Genomic_DNA"/>
</dbReference>
<evidence type="ECO:0000256" key="8">
    <source>
        <dbReference type="ARBA" id="ARBA00049934"/>
    </source>
</evidence>
<keyword evidence="5" id="KW-0560">Oxidoreductase</keyword>
<dbReference type="Pfam" id="PF02730">
    <property type="entry name" value="AFOR_N"/>
    <property type="match status" value="1"/>
</dbReference>
<dbReference type="GO" id="GO:0046872">
    <property type="term" value="F:metal ion binding"/>
    <property type="evidence" value="ECO:0007669"/>
    <property type="project" value="UniProtKB-KW"/>
</dbReference>
<dbReference type="FunCoup" id="Q8TQ38">
    <property type="interactions" value="126"/>
</dbReference>
<dbReference type="Proteomes" id="UP000002487">
    <property type="component" value="Chromosome"/>
</dbReference>
<dbReference type="InterPro" id="IPR036503">
    <property type="entry name" value="Ald_Fedxn_OxRdtase_N_sf"/>
</dbReference>
<comment type="similarity">
    <text evidence="2">Belongs to the AOR/FOR family.</text>
</comment>
<keyword evidence="6" id="KW-0408">Iron</keyword>
<dbReference type="InterPro" id="IPR001203">
    <property type="entry name" value="OxRdtase_Ald_Fedxn_C"/>
</dbReference>
<dbReference type="SUPFAM" id="SSF48310">
    <property type="entry name" value="Aldehyde ferredoxin oxidoreductase, C-terminal domains"/>
    <property type="match status" value="1"/>
</dbReference>
<organism evidence="11 12">
    <name type="scientific">Methanosarcina acetivorans (strain ATCC 35395 / DSM 2834 / JCM 12185 / C2A)</name>
    <dbReference type="NCBI Taxonomy" id="188937"/>
    <lineage>
        <taxon>Archaea</taxon>
        <taxon>Methanobacteriati</taxon>
        <taxon>Methanobacteriota</taxon>
        <taxon>Stenosarchaea group</taxon>
        <taxon>Methanomicrobia</taxon>
        <taxon>Methanosarcinales</taxon>
        <taxon>Methanosarcinaceae</taxon>
        <taxon>Methanosarcina</taxon>
    </lineage>
</organism>
<dbReference type="EnsemblBacteria" id="AAM05121">
    <property type="protein sequence ID" value="AAM05121"/>
    <property type="gene ID" value="MA_1714"/>
</dbReference>
<dbReference type="PANTHER" id="PTHR30038:SF0">
    <property type="entry name" value="TUNGSTEN-CONTAINING ALDEHYDE FERREDOXIN OXIDOREDUCTASE"/>
    <property type="match status" value="1"/>
</dbReference>
<evidence type="ECO:0000256" key="5">
    <source>
        <dbReference type="ARBA" id="ARBA00023002"/>
    </source>
</evidence>
<dbReference type="InterPro" id="IPR036021">
    <property type="entry name" value="Tungsten_al_ferr_oxy-like_C"/>
</dbReference>
<comment type="cofactor">
    <cofactor evidence="8">
        <name>tungstopterin</name>
        <dbReference type="ChEBI" id="CHEBI:30402"/>
    </cofactor>
</comment>
<dbReference type="InterPro" id="IPR013984">
    <property type="entry name" value="Ald_Fedxn_OxRdtase_dom2"/>
</dbReference>
<dbReference type="Pfam" id="PF01314">
    <property type="entry name" value="AFOR_C"/>
    <property type="match status" value="1"/>
</dbReference>
<keyword evidence="3" id="KW-0004">4Fe-4S</keyword>
<dbReference type="PANTHER" id="PTHR30038">
    <property type="entry name" value="ALDEHYDE FERREDOXIN OXIDOREDUCTASE"/>
    <property type="match status" value="1"/>
</dbReference>
<dbReference type="HOGENOM" id="CLU_020364_1_0_2"/>
<evidence type="ECO:0000256" key="2">
    <source>
        <dbReference type="ARBA" id="ARBA00011032"/>
    </source>
</evidence>
<dbReference type="GO" id="GO:0051539">
    <property type="term" value="F:4 iron, 4 sulfur cluster binding"/>
    <property type="evidence" value="ECO:0007669"/>
    <property type="project" value="UniProtKB-KW"/>
</dbReference>
<protein>
    <submittedName>
        <fullName evidence="11">Aldehyde ferredoxin oxidoreductase</fullName>
    </submittedName>
</protein>
<gene>
    <name evidence="11" type="ordered locus">MA_1714</name>
</gene>
<dbReference type="PhylomeDB" id="Q8TQ38"/>
<evidence type="ECO:0000256" key="7">
    <source>
        <dbReference type="ARBA" id="ARBA00023014"/>
    </source>
</evidence>
<dbReference type="GO" id="GO:0016625">
    <property type="term" value="F:oxidoreductase activity, acting on the aldehyde or oxo group of donors, iron-sulfur protein as acceptor"/>
    <property type="evidence" value="ECO:0007669"/>
    <property type="project" value="InterPro"/>
</dbReference>
<accession>Q8TQ38</accession>
<evidence type="ECO:0000256" key="1">
    <source>
        <dbReference type="ARBA" id="ARBA00001966"/>
    </source>
</evidence>
<sequence length="648" mass="70666">MVEQEASDKAGRISERTNETDKVSRKGCLSFMLNLPDRRNYMPGGYNGKILDVNLDSGELKDLPLDEEMAKMYLGGKGLGLKLVYDEFRADMQPFDPDNLLVFATGPATGEKVPTSGRYHVVCSKSPQTGTVGSGNSGGKWGPYLKFTGYDAVVVRGISKEPVYLSIVEGKAELVPAPELWGMTVHAVTDELTGRTENPRKTSIACIGPGGENLLSFSCIMNDKYRTAGRTGLGAVMGSKKLKAIVVSGSQRVEPANPELLKERVAEAMKKIRENPVTAPDGGLHTYGTAVLVNLINESGAYPTRNFQEAYFPEADEQSGETLVKKYLTGRYGCWGCPIVCGRKSDVPDGPFSIRNTEGPEYETIFAFGSNCGITELDALIKANHLCDELGLDTISMGDTIACAMELVERGKIPEEKLQGMNLRFGDPSSMIEAIWRTAYRAGIGADLALGSKKLAEKYGAPELSIAVKGMELPAYDPRAIQGIGLNYATANRGGDHVYGYMISPEILELPEKLDPYAVEDKPRWTIILQDLTSAINSSVVCLFTSFALGLPEYAGMLAAITGFDLDADKLLKLGERVTNLERLMNNMYGFDRKEDVLPKRLTEEPVPAGPSKGQISHVPEMINEYYTIRGWVDGKPTKEKLDELEIA</sequence>